<reference evidence="1 2" key="1">
    <citation type="submission" date="2020-08" db="EMBL/GenBank/DDBJ databases">
        <title>Sequencing the genomes of 1000 actinobacteria strains.</title>
        <authorList>
            <person name="Klenk H.-P."/>
        </authorList>
    </citation>
    <scope>NUCLEOTIDE SEQUENCE [LARGE SCALE GENOMIC DNA]</scope>
    <source>
        <strain evidence="1 2">DSM 44593</strain>
    </source>
</reference>
<evidence type="ECO:0000313" key="1">
    <source>
        <dbReference type="EMBL" id="MBB5999746.1"/>
    </source>
</evidence>
<keyword evidence="2" id="KW-1185">Reference proteome</keyword>
<dbReference type="EMBL" id="JACHLY010000001">
    <property type="protein sequence ID" value="MBB5999746.1"/>
    <property type="molecule type" value="Genomic_DNA"/>
</dbReference>
<organism evidence="1 2">
    <name type="scientific">Streptomonospora salina</name>
    <dbReference type="NCBI Taxonomy" id="104205"/>
    <lineage>
        <taxon>Bacteria</taxon>
        <taxon>Bacillati</taxon>
        <taxon>Actinomycetota</taxon>
        <taxon>Actinomycetes</taxon>
        <taxon>Streptosporangiales</taxon>
        <taxon>Nocardiopsidaceae</taxon>
        <taxon>Streptomonospora</taxon>
    </lineage>
</organism>
<evidence type="ECO:0000313" key="2">
    <source>
        <dbReference type="Proteomes" id="UP000578077"/>
    </source>
</evidence>
<dbReference type="Proteomes" id="UP000578077">
    <property type="component" value="Unassembled WGS sequence"/>
</dbReference>
<proteinExistence type="predicted"/>
<protein>
    <submittedName>
        <fullName evidence="1">Uncharacterized protein</fullName>
    </submittedName>
</protein>
<dbReference type="RefSeq" id="WP_184636786.1">
    <property type="nucleotide sequence ID" value="NZ_BAABKT010000039.1"/>
</dbReference>
<comment type="caution">
    <text evidence="1">The sequence shown here is derived from an EMBL/GenBank/DDBJ whole genome shotgun (WGS) entry which is preliminary data.</text>
</comment>
<gene>
    <name evidence="1" type="ORF">HNR25_003497</name>
</gene>
<accession>A0A841E9Q9</accession>
<sequence>MNHRPIIDAGPGLNFLAINRERLLIGVLGKLSAPEAVEREVLDKAGRDRRFRTAEKTWRKLTPHGWMRILSDDTTPELAAVVDRITGTSMAARSKEPKDLGEIMVVAHAVVAAESGATVIVLIDDGQGARIADAEIRRLDRLRSSGRSVGRMGLVSTVTVLERAAGKHIADRAEMRSVYEQLRGIDDGLLPIDATGLLSRGLWSPDPPP</sequence>
<name>A0A841E9Q9_9ACTN</name>
<dbReference type="AlphaFoldDB" id="A0A841E9Q9"/>